<dbReference type="AlphaFoldDB" id="A0AAN8KMW6"/>
<dbReference type="GO" id="GO:0016616">
    <property type="term" value="F:oxidoreductase activity, acting on the CH-OH group of donors, NAD or NADP as acceptor"/>
    <property type="evidence" value="ECO:0007669"/>
    <property type="project" value="TreeGrafter"/>
</dbReference>
<keyword evidence="1" id="KW-0560">Oxidoreductase</keyword>
<dbReference type="InterPro" id="IPR001509">
    <property type="entry name" value="Epimerase_deHydtase"/>
</dbReference>
<evidence type="ECO:0000256" key="3">
    <source>
        <dbReference type="SAM" id="MobiDB-lite"/>
    </source>
</evidence>
<keyword evidence="6" id="KW-1185">Reference proteome</keyword>
<evidence type="ECO:0000313" key="6">
    <source>
        <dbReference type="Proteomes" id="UP001347796"/>
    </source>
</evidence>
<sequence length="467" mass="52068">MAAADGSPLVLVTGASGYIATHVIKQLQEEGYRVRGTVRSLQDENKVKHLHALCPEAQFKLELVEADLTKPESWEAAVKDVVYVIHIASPFPAAAPKDENEVIQPAVEGTQNVFKACVDAKSVKRIVLTSSCAAVAWETAGTSKDKVNSEEDWSDVDKLDAYSKSKTLAEKAAWDFIKELPDSDKIELAVINPSYVMGPVLSGSNCTSMEIVKRLLERAMPAVPKLNFPVIDVRDVATAHVKAMTLDEAVGKRHLIVNSNVWMKEMAQILAKEFKPQGHRHIISHENMYMREMALILKAEFESQGYSVPTMNCPYFALWLSSVFDKTLKLILPQVGKIHRFDNTRMKEVLGIQPRDTKEMLLDMAYSLIEGGFVKKTKKYTGPGGAQPEEETKTEEAKEGEKKDGENGDVKVKENGDVKEDQPEGEKEPEKTEEKEEKKEEEKKEEEKKEENPTPAPATEGEEAKKE</sequence>
<dbReference type="SUPFAM" id="SSF51735">
    <property type="entry name" value="NAD(P)-binding Rossmann-fold domains"/>
    <property type="match status" value="1"/>
</dbReference>
<feature type="domain" description="NAD-dependent epimerase/dehydratase" evidence="4">
    <location>
        <begin position="10"/>
        <end position="252"/>
    </location>
</feature>
<dbReference type="Proteomes" id="UP001347796">
    <property type="component" value="Unassembled WGS sequence"/>
</dbReference>
<dbReference type="Pfam" id="PF01370">
    <property type="entry name" value="Epimerase"/>
    <property type="match status" value="1"/>
</dbReference>
<dbReference type="PANTHER" id="PTHR10366">
    <property type="entry name" value="NAD DEPENDENT EPIMERASE/DEHYDRATASE"/>
    <property type="match status" value="1"/>
</dbReference>
<feature type="compositionally biased region" description="Basic and acidic residues" evidence="3">
    <location>
        <begin position="390"/>
        <end position="452"/>
    </location>
</feature>
<dbReference type="InterPro" id="IPR036291">
    <property type="entry name" value="NAD(P)-bd_dom_sf"/>
</dbReference>
<dbReference type="PANTHER" id="PTHR10366:SF564">
    <property type="entry name" value="STEROL-4-ALPHA-CARBOXYLATE 3-DEHYDROGENASE, DECARBOXYLATING"/>
    <property type="match status" value="1"/>
</dbReference>
<name>A0AAN8KMW6_PATCE</name>
<comment type="similarity">
    <text evidence="2">Belongs to the NAD(P)-dependent epimerase/dehydratase family. Dihydroflavonol-4-reductase subfamily.</text>
</comment>
<protein>
    <recommendedName>
        <fullName evidence="4">NAD-dependent epimerase/dehydratase domain-containing protein</fullName>
    </recommendedName>
</protein>
<accession>A0AAN8KMW6</accession>
<dbReference type="EMBL" id="JAZGQO010000001">
    <property type="protein sequence ID" value="KAK6195723.1"/>
    <property type="molecule type" value="Genomic_DNA"/>
</dbReference>
<organism evidence="5 6">
    <name type="scientific">Patella caerulea</name>
    <name type="common">Rayed Mediterranean limpet</name>
    <dbReference type="NCBI Taxonomy" id="87958"/>
    <lineage>
        <taxon>Eukaryota</taxon>
        <taxon>Metazoa</taxon>
        <taxon>Spiralia</taxon>
        <taxon>Lophotrochozoa</taxon>
        <taxon>Mollusca</taxon>
        <taxon>Gastropoda</taxon>
        <taxon>Patellogastropoda</taxon>
        <taxon>Patelloidea</taxon>
        <taxon>Patellidae</taxon>
        <taxon>Patella</taxon>
    </lineage>
</organism>
<gene>
    <name evidence="5" type="ORF">SNE40_001090</name>
</gene>
<dbReference type="FunFam" id="3.40.50.720:FF:000336">
    <property type="entry name" value="Aldehyde reductase"/>
    <property type="match status" value="1"/>
</dbReference>
<evidence type="ECO:0000256" key="1">
    <source>
        <dbReference type="ARBA" id="ARBA00023002"/>
    </source>
</evidence>
<reference evidence="5 6" key="1">
    <citation type="submission" date="2024-01" db="EMBL/GenBank/DDBJ databases">
        <title>The genome of the rayed Mediterranean limpet Patella caerulea (Linnaeus, 1758).</title>
        <authorList>
            <person name="Anh-Thu Weber A."/>
            <person name="Halstead-Nussloch G."/>
        </authorList>
    </citation>
    <scope>NUCLEOTIDE SEQUENCE [LARGE SCALE GENOMIC DNA]</scope>
    <source>
        <strain evidence="5">AATW-2023a</strain>
        <tissue evidence="5">Whole specimen</tissue>
    </source>
</reference>
<evidence type="ECO:0000313" key="5">
    <source>
        <dbReference type="EMBL" id="KAK6195723.1"/>
    </source>
</evidence>
<dbReference type="InterPro" id="IPR050425">
    <property type="entry name" value="NAD(P)_dehydrat-like"/>
</dbReference>
<feature type="region of interest" description="Disordered" evidence="3">
    <location>
        <begin position="378"/>
        <end position="467"/>
    </location>
</feature>
<dbReference type="Gene3D" id="3.40.50.720">
    <property type="entry name" value="NAD(P)-binding Rossmann-like Domain"/>
    <property type="match status" value="1"/>
</dbReference>
<comment type="caution">
    <text evidence="5">The sequence shown here is derived from an EMBL/GenBank/DDBJ whole genome shotgun (WGS) entry which is preliminary data.</text>
</comment>
<evidence type="ECO:0000259" key="4">
    <source>
        <dbReference type="Pfam" id="PF01370"/>
    </source>
</evidence>
<dbReference type="CDD" id="cd05227">
    <property type="entry name" value="AR_SDR_e"/>
    <property type="match status" value="1"/>
</dbReference>
<proteinExistence type="inferred from homology"/>
<evidence type="ECO:0000256" key="2">
    <source>
        <dbReference type="ARBA" id="ARBA00023445"/>
    </source>
</evidence>